<feature type="chain" id="PRO_5034552686" evidence="1">
    <location>
        <begin position="20"/>
        <end position="947"/>
    </location>
</feature>
<dbReference type="Gene3D" id="2.160.20.10">
    <property type="entry name" value="Single-stranded right-handed beta-helix, Pectin lyase-like"/>
    <property type="match status" value="2"/>
</dbReference>
<feature type="signal peptide" evidence="1">
    <location>
        <begin position="1"/>
        <end position="19"/>
    </location>
</feature>
<evidence type="ECO:0000256" key="1">
    <source>
        <dbReference type="SAM" id="SignalP"/>
    </source>
</evidence>
<dbReference type="SMART" id="SM00710">
    <property type="entry name" value="PbH1"/>
    <property type="match status" value="3"/>
</dbReference>
<dbReference type="InterPro" id="IPR039448">
    <property type="entry name" value="Beta_helix"/>
</dbReference>
<dbReference type="RefSeq" id="WP_213498509.1">
    <property type="nucleotide sequence ID" value="NZ_CP074694.1"/>
</dbReference>
<evidence type="ECO:0000259" key="2">
    <source>
        <dbReference type="Pfam" id="PF13229"/>
    </source>
</evidence>
<protein>
    <submittedName>
        <fullName evidence="3">Right-handed parallel beta-helix repeat-containing protein</fullName>
    </submittedName>
</protein>
<dbReference type="PANTHER" id="PTHR36453:SF1">
    <property type="entry name" value="RIGHT HANDED BETA HELIX DOMAIN-CONTAINING PROTEIN"/>
    <property type="match status" value="1"/>
</dbReference>
<proteinExistence type="predicted"/>
<evidence type="ECO:0000313" key="3">
    <source>
        <dbReference type="EMBL" id="QVL33597.1"/>
    </source>
</evidence>
<dbReference type="EMBL" id="CP074694">
    <property type="protein sequence ID" value="QVL33597.1"/>
    <property type="molecule type" value="Genomic_DNA"/>
</dbReference>
<dbReference type="InterPro" id="IPR006626">
    <property type="entry name" value="PbH1"/>
</dbReference>
<reference evidence="3" key="1">
    <citation type="submission" date="2021-05" db="EMBL/GenBank/DDBJ databases">
        <title>Complete genome sequence of the cellulolytic planctomycete Telmatocola sphagniphila SP2T and characterization of the first cellulase from planctomycetes.</title>
        <authorList>
            <person name="Rakitin A.L."/>
            <person name="Beletsky A.V."/>
            <person name="Naumoff D.G."/>
            <person name="Kulichevskaya I.S."/>
            <person name="Mardanov A.V."/>
            <person name="Ravin N.V."/>
            <person name="Dedysh S.N."/>
        </authorList>
    </citation>
    <scope>NUCLEOTIDE SEQUENCE</scope>
    <source>
        <strain evidence="3">SP2T</strain>
    </source>
</reference>
<dbReference type="InterPro" id="IPR036034">
    <property type="entry name" value="PDZ_sf"/>
</dbReference>
<keyword evidence="4" id="KW-1185">Reference proteome</keyword>
<dbReference type="InterPro" id="IPR011050">
    <property type="entry name" value="Pectin_lyase_fold/virulence"/>
</dbReference>
<dbReference type="Pfam" id="PF13229">
    <property type="entry name" value="Beta_helix"/>
    <property type="match status" value="1"/>
</dbReference>
<dbReference type="AlphaFoldDB" id="A0A8E6B821"/>
<dbReference type="SUPFAM" id="SSF51126">
    <property type="entry name" value="Pectin lyase-like"/>
    <property type="match status" value="1"/>
</dbReference>
<dbReference type="SUPFAM" id="SSF50156">
    <property type="entry name" value="PDZ domain-like"/>
    <property type="match status" value="1"/>
</dbReference>
<dbReference type="Gene3D" id="2.30.42.10">
    <property type="match status" value="1"/>
</dbReference>
<dbReference type="Proteomes" id="UP000676194">
    <property type="component" value="Chromosome"/>
</dbReference>
<gene>
    <name evidence="3" type="ORF">KIH39_06705</name>
</gene>
<name>A0A8E6B821_9BACT</name>
<dbReference type="InterPro" id="IPR012334">
    <property type="entry name" value="Pectin_lyas_fold"/>
</dbReference>
<evidence type="ECO:0000313" key="4">
    <source>
        <dbReference type="Proteomes" id="UP000676194"/>
    </source>
</evidence>
<dbReference type="KEGG" id="tsph:KIH39_06705"/>
<dbReference type="PANTHER" id="PTHR36453">
    <property type="entry name" value="SECRETED PROTEIN-RELATED"/>
    <property type="match status" value="1"/>
</dbReference>
<organism evidence="3 4">
    <name type="scientific">Telmatocola sphagniphila</name>
    <dbReference type="NCBI Taxonomy" id="1123043"/>
    <lineage>
        <taxon>Bacteria</taxon>
        <taxon>Pseudomonadati</taxon>
        <taxon>Planctomycetota</taxon>
        <taxon>Planctomycetia</taxon>
        <taxon>Gemmatales</taxon>
        <taxon>Gemmataceae</taxon>
    </lineage>
</organism>
<feature type="domain" description="Right handed beta helix" evidence="2">
    <location>
        <begin position="307"/>
        <end position="459"/>
    </location>
</feature>
<accession>A0A8E6B821</accession>
<keyword evidence="1" id="KW-0732">Signal</keyword>
<sequence>MKHLLLIAFLFTYSSPLTAETFYVSPKGSDAADGSEVRPFASLKKAQMVARQLGKTSKILVREGTFYLPEPLVFTAEDSGTTWEAYANELPVISGGLRLETAWKPYKDGIFQTPVPADLTTDQLFVNGVCQRMARYPNFDPNERIFNGFAADSISPARAARWADPTGGFIHAMHRHMWGDYHYRILGKNANNTLNYEGGWQNNRQMGMHENYRFVENIFEELDAPGEWFLNEKTNTLYFYPPPGLDLAKARVEAVRLKSLIEIRGTEKRPVRDIRFKGFKFCHTARTFMANREPLLRSDWTTYRGGAIFFEGTENCVLEDCTLDQVGGNAIFVNKYNRRVVVKGCEIVQAGGNGIAFVGDPQAVRNPLFEYNQRISVSNLDRTPGPLNNNYPKNCLVEDSLIHETGRVEKQTAPIQIAMASHITVRHCSIYDVPRAGINIGDGCWGGHVIEYCDIFDTVKETGDHGSFNSWGRDRYWEVQGLNLNDDKIWDREKQTPLLDTIDPIELRNNRWRCDHGWDIDLDDGSSNYRIYNNLCLNGGLKNREGFYRTVENNVIVNNGFHPHVWYKHSQDIVRKNIFGVDHYLPAGGMPPTPWGAEMDYNLVHREGLKAPRPAVQLSKASQRDLHSLEADALFVDPTRGDFRVRDGSPALQLGFVNFPMDRFGVEKESLKKKARTPDLGKLKNADFSAPKAAKFHYFLGLKLKELEGEEFSAYGVTQKAGGLAVIDGKTVDIAPGDLIQSINAKPVKHFADLVKILQENQAKTLELGLVRKQKNLTVRIASFESITRVNPPLSVSTVRIESITTKPGTKNEPSNTLIDGKLAENYGPVFENGIRSGIYKVELGRAIAIAEIQTWTFNQNGNRGAQKFVIFGSNSPTDPGWELNKMTPLGEVELSPNPGEKFLGSSLKKSDGSALGKFRWLLWAVEPVTNSGENSAFQEFQIIEKK</sequence>